<dbReference type="PIRSF" id="PIRSF000446">
    <property type="entry name" value="Mct"/>
    <property type="match status" value="1"/>
</dbReference>
<dbReference type="SMART" id="SM00827">
    <property type="entry name" value="PKS_AT"/>
    <property type="match status" value="1"/>
</dbReference>
<gene>
    <name evidence="9" type="ORF">BSZ32_14160</name>
</gene>
<dbReference type="PANTHER" id="PTHR42681:SF1">
    <property type="entry name" value="MALONYL-COA-ACYL CARRIER PROTEIN TRANSACYLASE, MITOCHONDRIAL"/>
    <property type="match status" value="1"/>
</dbReference>
<dbReference type="NCBIfam" id="TIGR00128">
    <property type="entry name" value="fabD"/>
    <property type="match status" value="1"/>
</dbReference>
<dbReference type="InterPro" id="IPR014043">
    <property type="entry name" value="Acyl_transferase_dom"/>
</dbReference>
<feature type="active site" evidence="7">
    <location>
        <position position="199"/>
    </location>
</feature>
<feature type="active site" evidence="7">
    <location>
        <position position="94"/>
    </location>
</feature>
<dbReference type="AlphaFoldDB" id="A0A2S7U5R4"/>
<dbReference type="GO" id="GO:0004314">
    <property type="term" value="F:[acyl-carrier-protein] S-malonyltransferase activity"/>
    <property type="evidence" value="ECO:0007669"/>
    <property type="project" value="UniProtKB-EC"/>
</dbReference>
<evidence type="ECO:0000259" key="8">
    <source>
        <dbReference type="SMART" id="SM00827"/>
    </source>
</evidence>
<dbReference type="Proteomes" id="UP000239907">
    <property type="component" value="Unassembled WGS sequence"/>
</dbReference>
<evidence type="ECO:0000256" key="5">
    <source>
        <dbReference type="ARBA" id="ARBA00048462"/>
    </source>
</evidence>
<dbReference type="SUPFAM" id="SSF52151">
    <property type="entry name" value="FabD/lysophospholipase-like"/>
    <property type="match status" value="1"/>
</dbReference>
<evidence type="ECO:0000313" key="10">
    <source>
        <dbReference type="Proteomes" id="UP000239907"/>
    </source>
</evidence>
<dbReference type="Gene3D" id="3.30.70.250">
    <property type="entry name" value="Malonyl-CoA ACP transacylase, ACP-binding"/>
    <property type="match status" value="1"/>
</dbReference>
<name>A0A2S7U5R4_9BACT</name>
<evidence type="ECO:0000313" key="9">
    <source>
        <dbReference type="EMBL" id="PQJ29523.1"/>
    </source>
</evidence>
<comment type="similarity">
    <text evidence="6">Belongs to the fabD family.</text>
</comment>
<dbReference type="InterPro" id="IPR024925">
    <property type="entry name" value="Malonyl_CoA-ACP_transAc"/>
</dbReference>
<dbReference type="InterPro" id="IPR016035">
    <property type="entry name" value="Acyl_Trfase/lysoPLipase"/>
</dbReference>
<dbReference type="SUPFAM" id="SSF55048">
    <property type="entry name" value="Probable ACP-binding domain of malonyl-CoA ACP transacylase"/>
    <property type="match status" value="1"/>
</dbReference>
<keyword evidence="4 6" id="KW-0012">Acyltransferase</keyword>
<organism evidence="9 10">
    <name type="scientific">Rubritalea profundi</name>
    <dbReference type="NCBI Taxonomy" id="1658618"/>
    <lineage>
        <taxon>Bacteria</taxon>
        <taxon>Pseudomonadati</taxon>
        <taxon>Verrucomicrobiota</taxon>
        <taxon>Verrucomicrobiia</taxon>
        <taxon>Verrucomicrobiales</taxon>
        <taxon>Rubritaleaceae</taxon>
        <taxon>Rubritalea</taxon>
    </lineage>
</organism>
<evidence type="ECO:0000256" key="7">
    <source>
        <dbReference type="PIRSR" id="PIRSR000446-1"/>
    </source>
</evidence>
<evidence type="ECO:0000256" key="4">
    <source>
        <dbReference type="ARBA" id="ARBA00023315"/>
    </source>
</evidence>
<sequence>MANKVVVLFSGQGAQKVGMGKDLVETFPRAKALFDKADAALGRSLSSVMFEGPDEELTRTGNCQPALYLHGLACLEVLKEKLPELEIVTAAGLSLGEFTAHSAAGTFSFEDGLKLVEQRGAFMEEACNSTEGAMAAMIGGDAEAVKTLAADCDVDVANFNAIGQIVVSGSIEGVDKAVAGAKECGIRIAKKLKVAGAYHSRLMQSAQDQLAPVLVAADISMPSVPVYSNYNATAVADSAEIRETLEKQVTSSVRWTESMQAVIAEGNTTFIELGPGKVLAGLMGRIDKTVKVYSIDDVASLEAAITELG</sequence>
<evidence type="ECO:0000256" key="6">
    <source>
        <dbReference type="PIRNR" id="PIRNR000446"/>
    </source>
</evidence>
<protein>
    <recommendedName>
        <fullName evidence="2 6">Malonyl CoA-acyl carrier protein transacylase</fullName>
        <ecNumber evidence="1 6">2.3.1.39</ecNumber>
    </recommendedName>
</protein>
<dbReference type="InterPro" id="IPR004410">
    <property type="entry name" value="Malonyl_CoA-ACP_transAc_FabD"/>
</dbReference>
<comment type="catalytic activity">
    <reaction evidence="5 6">
        <text>holo-[ACP] + malonyl-CoA = malonyl-[ACP] + CoA</text>
        <dbReference type="Rhea" id="RHEA:41792"/>
        <dbReference type="Rhea" id="RHEA-COMP:9623"/>
        <dbReference type="Rhea" id="RHEA-COMP:9685"/>
        <dbReference type="ChEBI" id="CHEBI:57287"/>
        <dbReference type="ChEBI" id="CHEBI:57384"/>
        <dbReference type="ChEBI" id="CHEBI:64479"/>
        <dbReference type="ChEBI" id="CHEBI:78449"/>
        <dbReference type="EC" id="2.3.1.39"/>
    </reaction>
</comment>
<accession>A0A2S7U5R4</accession>
<dbReference type="EC" id="2.3.1.39" evidence="1 6"/>
<keyword evidence="3 6" id="KW-0808">Transferase</keyword>
<keyword evidence="10" id="KW-1185">Reference proteome</keyword>
<reference evidence="9 10" key="1">
    <citation type="submission" date="2016-12" db="EMBL/GenBank/DDBJ databases">
        <title>Study of bacterial adaptation to deep sea.</title>
        <authorList>
            <person name="Song J."/>
            <person name="Yoshizawa S."/>
            <person name="Kogure K."/>
        </authorList>
    </citation>
    <scope>NUCLEOTIDE SEQUENCE [LARGE SCALE GENOMIC DNA]</scope>
    <source>
        <strain evidence="9 10">SAORIC-165</strain>
    </source>
</reference>
<feature type="domain" description="Malonyl-CoA:ACP transacylase (MAT)" evidence="8">
    <location>
        <begin position="8"/>
        <end position="305"/>
    </location>
</feature>
<proteinExistence type="inferred from homology"/>
<evidence type="ECO:0000256" key="1">
    <source>
        <dbReference type="ARBA" id="ARBA00013258"/>
    </source>
</evidence>
<dbReference type="InterPro" id="IPR001227">
    <property type="entry name" value="Ac_transferase_dom_sf"/>
</dbReference>
<dbReference type="GO" id="GO:0005829">
    <property type="term" value="C:cytosol"/>
    <property type="evidence" value="ECO:0007669"/>
    <property type="project" value="TreeGrafter"/>
</dbReference>
<dbReference type="RefSeq" id="WP_105044024.1">
    <property type="nucleotide sequence ID" value="NZ_MQWA01000001.1"/>
</dbReference>
<dbReference type="InterPro" id="IPR050858">
    <property type="entry name" value="Mal-CoA-ACP_Trans/PKS_FabD"/>
</dbReference>
<dbReference type="Gene3D" id="3.40.366.10">
    <property type="entry name" value="Malonyl-Coenzyme A Acyl Carrier Protein, domain 2"/>
    <property type="match status" value="1"/>
</dbReference>
<evidence type="ECO:0000256" key="2">
    <source>
        <dbReference type="ARBA" id="ARBA00018953"/>
    </source>
</evidence>
<dbReference type="OrthoDB" id="9805460at2"/>
<dbReference type="InterPro" id="IPR016036">
    <property type="entry name" value="Malonyl_transacylase_ACP-bd"/>
</dbReference>
<evidence type="ECO:0000256" key="3">
    <source>
        <dbReference type="ARBA" id="ARBA00022679"/>
    </source>
</evidence>
<dbReference type="EMBL" id="MQWA01000001">
    <property type="protein sequence ID" value="PQJ29523.1"/>
    <property type="molecule type" value="Genomic_DNA"/>
</dbReference>
<dbReference type="PANTHER" id="PTHR42681">
    <property type="entry name" value="MALONYL-COA-ACYL CARRIER PROTEIN TRANSACYLASE, MITOCHONDRIAL"/>
    <property type="match status" value="1"/>
</dbReference>
<dbReference type="Pfam" id="PF00698">
    <property type="entry name" value="Acyl_transf_1"/>
    <property type="match status" value="1"/>
</dbReference>
<dbReference type="GO" id="GO:0006633">
    <property type="term" value="P:fatty acid biosynthetic process"/>
    <property type="evidence" value="ECO:0007669"/>
    <property type="project" value="TreeGrafter"/>
</dbReference>
<comment type="caution">
    <text evidence="9">The sequence shown here is derived from an EMBL/GenBank/DDBJ whole genome shotgun (WGS) entry which is preliminary data.</text>
</comment>